<evidence type="ECO:0000313" key="1">
    <source>
        <dbReference type="EMBL" id="RYP87226.1"/>
    </source>
</evidence>
<dbReference type="RefSeq" id="WP_134715315.1">
    <property type="nucleotide sequence ID" value="NZ_SDKM01000007.1"/>
</dbReference>
<evidence type="ECO:0008006" key="3">
    <source>
        <dbReference type="Google" id="ProtNLM"/>
    </source>
</evidence>
<gene>
    <name evidence="1" type="ORF">EKO23_06350</name>
</gene>
<proteinExistence type="predicted"/>
<protein>
    <recommendedName>
        <fullName evidence="3">ESX-1 secretion-associated protein</fullName>
    </recommendedName>
</protein>
<dbReference type="EMBL" id="SDKM01000007">
    <property type="protein sequence ID" value="RYP87226.1"/>
    <property type="molecule type" value="Genomic_DNA"/>
</dbReference>
<organism evidence="1 2">
    <name type="scientific">Nocardioides guangzhouensis</name>
    <dbReference type="NCBI Taxonomy" id="2497878"/>
    <lineage>
        <taxon>Bacteria</taxon>
        <taxon>Bacillati</taxon>
        <taxon>Actinomycetota</taxon>
        <taxon>Actinomycetes</taxon>
        <taxon>Propionibacteriales</taxon>
        <taxon>Nocardioidaceae</taxon>
        <taxon>Nocardioides</taxon>
    </lineage>
</organism>
<accession>A0A4Q4ZIE6</accession>
<comment type="caution">
    <text evidence="1">The sequence shown here is derived from an EMBL/GenBank/DDBJ whole genome shotgun (WGS) entry which is preliminary data.</text>
</comment>
<evidence type="ECO:0000313" key="2">
    <source>
        <dbReference type="Proteomes" id="UP000295198"/>
    </source>
</evidence>
<reference evidence="1 2" key="1">
    <citation type="submission" date="2019-01" db="EMBL/GenBank/DDBJ databases">
        <title>Nocardioides guangzhouensis sp. nov., an actinobacterium isolated from soil.</title>
        <authorList>
            <person name="Fu Y."/>
            <person name="Cai Y."/>
            <person name="Lin Z."/>
            <person name="Chen P."/>
        </authorList>
    </citation>
    <scope>NUCLEOTIDE SEQUENCE [LARGE SCALE GENOMIC DNA]</scope>
    <source>
        <strain evidence="1 2">130</strain>
    </source>
</reference>
<dbReference type="AlphaFoldDB" id="A0A4Q4ZIE6"/>
<sequence length="139" mass="14852">MLLPDFGKIVESVSRILELNPEDVKDLAGRTRTTADDLLSDKKFRSLQLEPSMLGGFSGAAAVTSAHGTAHQVVLGTLRGVNEDLMAFAGYLDKAVEGLGDADDLSATALDQLAQIRYGDAADQARLSAQEQYVPRDDT</sequence>
<name>A0A4Q4ZIE6_9ACTN</name>
<keyword evidence="2" id="KW-1185">Reference proteome</keyword>
<dbReference type="Proteomes" id="UP000295198">
    <property type="component" value="Unassembled WGS sequence"/>
</dbReference>